<evidence type="ECO:0000313" key="4">
    <source>
        <dbReference type="EMBL" id="MBB4446711.1"/>
    </source>
</evidence>
<feature type="transmembrane region" description="Helical" evidence="1">
    <location>
        <begin position="12"/>
        <end position="33"/>
    </location>
</feature>
<evidence type="ECO:0000313" key="3">
    <source>
        <dbReference type="EMBL" id="MBB4412080.1"/>
    </source>
</evidence>
<feature type="transmembrane region" description="Helical" evidence="1">
    <location>
        <begin position="45"/>
        <end position="67"/>
    </location>
</feature>
<evidence type="ECO:0000313" key="7">
    <source>
        <dbReference type="Proteomes" id="UP000576087"/>
    </source>
</evidence>
<reference evidence="5 6" key="1">
    <citation type="submission" date="2020-08" db="EMBL/GenBank/DDBJ databases">
        <title>Genomic Encyclopedia of Type Strains, Phase IV (KMG-V): Genome sequencing to study the core and pangenomes of soil and plant-associated prokaryotes.</title>
        <authorList>
            <person name="Whitman W."/>
        </authorList>
    </citation>
    <scope>NUCLEOTIDE SEQUENCE [LARGE SCALE GENOMIC DNA]</scope>
    <source>
        <strain evidence="3 6">SEMIA 444</strain>
        <strain evidence="2 5">SEMIA 448</strain>
        <strain evidence="4 7">SEMIA 452</strain>
    </source>
</reference>
<dbReference type="Proteomes" id="UP000576087">
    <property type="component" value="Unassembled WGS sequence"/>
</dbReference>
<keyword evidence="1" id="KW-0812">Transmembrane</keyword>
<organism evidence="2 5">
    <name type="scientific">Aliirhizobium cellulosilyticum</name>
    <dbReference type="NCBI Taxonomy" id="393664"/>
    <lineage>
        <taxon>Bacteria</taxon>
        <taxon>Pseudomonadati</taxon>
        <taxon>Pseudomonadota</taxon>
        <taxon>Alphaproteobacteria</taxon>
        <taxon>Hyphomicrobiales</taxon>
        <taxon>Rhizobiaceae</taxon>
        <taxon>Aliirhizobium</taxon>
    </lineage>
</organism>
<keyword evidence="1" id="KW-1133">Transmembrane helix</keyword>
<proteinExistence type="predicted"/>
<dbReference type="Proteomes" id="UP000524535">
    <property type="component" value="Unassembled WGS sequence"/>
</dbReference>
<dbReference type="EMBL" id="JACIGW010000003">
    <property type="protein sequence ID" value="MBB4349699.1"/>
    <property type="molecule type" value="Genomic_DNA"/>
</dbReference>
<evidence type="ECO:0000256" key="1">
    <source>
        <dbReference type="SAM" id="Phobius"/>
    </source>
</evidence>
<comment type="caution">
    <text evidence="2">The sequence shown here is derived from an EMBL/GenBank/DDBJ whole genome shotgun (WGS) entry which is preliminary data.</text>
</comment>
<keyword evidence="1" id="KW-0472">Membrane</keyword>
<feature type="transmembrane region" description="Helical" evidence="1">
    <location>
        <begin position="117"/>
        <end position="137"/>
    </location>
</feature>
<dbReference type="AlphaFoldDB" id="A0A7W6WQ82"/>
<dbReference type="EMBL" id="JACIHM010000003">
    <property type="protein sequence ID" value="MBB4446711.1"/>
    <property type="molecule type" value="Genomic_DNA"/>
</dbReference>
<evidence type="ECO:0000313" key="6">
    <source>
        <dbReference type="Proteomes" id="UP000524535"/>
    </source>
</evidence>
<dbReference type="RefSeq" id="WP_148144535.1">
    <property type="nucleotide sequence ID" value="NZ_JACIGW010000003.1"/>
</dbReference>
<dbReference type="Proteomes" id="UP000520770">
    <property type="component" value="Unassembled WGS sequence"/>
</dbReference>
<gene>
    <name evidence="3" type="ORF">GGE31_002593</name>
    <name evidence="2" type="ORF">GGE33_003461</name>
    <name evidence="4" type="ORF">GGE35_002533</name>
</gene>
<sequence length="145" mass="15214">MSDWKPATAKAVRRLCCNGIGGGLVALFLLAIAPLTAGSNGFGSALGWLLLLAFCLVALALTVHLLFDAALFRIALSHDGEEAGLAAIDDVLVRMGLRAKPAVPAPLSQRFFGCRRLILLQWMSLVAGIVLYGILLLDAMNGGLA</sequence>
<protein>
    <submittedName>
        <fullName evidence="2">Uncharacterized protein</fullName>
    </submittedName>
</protein>
<evidence type="ECO:0000313" key="5">
    <source>
        <dbReference type="Proteomes" id="UP000520770"/>
    </source>
</evidence>
<accession>A0A7W6WQ82</accession>
<keyword evidence="6" id="KW-1185">Reference proteome</keyword>
<name>A0A7W6WQ82_9HYPH</name>
<dbReference type="EMBL" id="JACIGY010000003">
    <property type="protein sequence ID" value="MBB4412080.1"/>
    <property type="molecule type" value="Genomic_DNA"/>
</dbReference>
<evidence type="ECO:0000313" key="2">
    <source>
        <dbReference type="EMBL" id="MBB4349699.1"/>
    </source>
</evidence>